<dbReference type="Pfam" id="PF03466">
    <property type="entry name" value="LysR_substrate"/>
    <property type="match status" value="1"/>
</dbReference>
<evidence type="ECO:0000256" key="2">
    <source>
        <dbReference type="ARBA" id="ARBA00023015"/>
    </source>
</evidence>
<evidence type="ECO:0000256" key="1">
    <source>
        <dbReference type="ARBA" id="ARBA00009437"/>
    </source>
</evidence>
<dbReference type="CDD" id="cd08420">
    <property type="entry name" value="PBP2_CysL_like"/>
    <property type="match status" value="1"/>
</dbReference>
<dbReference type="Pfam" id="PF00126">
    <property type="entry name" value="HTH_1"/>
    <property type="match status" value="1"/>
</dbReference>
<dbReference type="InterPro" id="IPR036388">
    <property type="entry name" value="WH-like_DNA-bd_sf"/>
</dbReference>
<keyword evidence="2" id="KW-0805">Transcription regulation</keyword>
<sequence>MRLTLRQLQIFRAIAETGSTVAAAERVALSQSAASVALTELERVLDARLFDRVGRRLLLNDRGRALLPAAIALLDDARDIEAAFGAGTARADLRLAASTTIGHYVLPALLAGFRAAYPDARLDLRVGNTREVVEAVSAFEADLGFIEGPCHAEAVRVTPWREDELVIVAAPDHPLARGGERLPLRRLRELRWLLREPGSGTREAVEQALLPHLHHLPVDMTLGSSEAIKNAVAAGLGVSCLSRSVVRDLLELGRLVVLPTTLPRLGRQLSWIRHEKKRLSEALQAFLAHCGA</sequence>
<dbReference type="GO" id="GO:0000976">
    <property type="term" value="F:transcription cis-regulatory region binding"/>
    <property type="evidence" value="ECO:0007669"/>
    <property type="project" value="TreeGrafter"/>
</dbReference>
<dbReference type="Gene3D" id="3.40.190.290">
    <property type="match status" value="1"/>
</dbReference>
<dbReference type="PROSITE" id="PS50931">
    <property type="entry name" value="HTH_LYSR"/>
    <property type="match status" value="1"/>
</dbReference>
<evidence type="ECO:0000256" key="4">
    <source>
        <dbReference type="ARBA" id="ARBA00023163"/>
    </source>
</evidence>
<protein>
    <submittedName>
        <fullName evidence="6">LysR family transcriptional regulator</fullName>
    </submittedName>
</protein>
<evidence type="ECO:0000313" key="6">
    <source>
        <dbReference type="EMBL" id="PZQ17325.1"/>
    </source>
</evidence>
<dbReference type="NCBIfam" id="NF008095">
    <property type="entry name" value="PRK10837.1"/>
    <property type="match status" value="1"/>
</dbReference>
<comment type="caution">
    <text evidence="6">The sequence shown here is derived from an EMBL/GenBank/DDBJ whole genome shotgun (WGS) entry which is preliminary data.</text>
</comment>
<accession>A0A2W5KRD4</accession>
<dbReference type="Gene3D" id="1.10.10.10">
    <property type="entry name" value="Winged helix-like DNA-binding domain superfamily/Winged helix DNA-binding domain"/>
    <property type="match status" value="1"/>
</dbReference>
<gene>
    <name evidence="6" type="ORF">DI564_05800</name>
</gene>
<dbReference type="PANTHER" id="PTHR30126">
    <property type="entry name" value="HTH-TYPE TRANSCRIPTIONAL REGULATOR"/>
    <property type="match status" value="1"/>
</dbReference>
<dbReference type="SUPFAM" id="SSF46785">
    <property type="entry name" value="Winged helix' DNA-binding domain"/>
    <property type="match status" value="1"/>
</dbReference>
<dbReference type="GO" id="GO:0003700">
    <property type="term" value="F:DNA-binding transcription factor activity"/>
    <property type="evidence" value="ECO:0007669"/>
    <property type="project" value="InterPro"/>
</dbReference>
<keyword evidence="4" id="KW-0804">Transcription</keyword>
<dbReference type="InterPro" id="IPR036390">
    <property type="entry name" value="WH_DNA-bd_sf"/>
</dbReference>
<evidence type="ECO:0000256" key="3">
    <source>
        <dbReference type="ARBA" id="ARBA00023125"/>
    </source>
</evidence>
<dbReference type="SUPFAM" id="SSF53850">
    <property type="entry name" value="Periplasmic binding protein-like II"/>
    <property type="match status" value="1"/>
</dbReference>
<dbReference type="AlphaFoldDB" id="A0A2W5KRD4"/>
<evidence type="ECO:0000259" key="5">
    <source>
        <dbReference type="PROSITE" id="PS50931"/>
    </source>
</evidence>
<evidence type="ECO:0000313" key="7">
    <source>
        <dbReference type="Proteomes" id="UP000249046"/>
    </source>
</evidence>
<dbReference type="Proteomes" id="UP000249046">
    <property type="component" value="Unassembled WGS sequence"/>
</dbReference>
<keyword evidence="3" id="KW-0238">DNA-binding</keyword>
<feature type="domain" description="HTH lysR-type" evidence="5">
    <location>
        <begin position="3"/>
        <end position="60"/>
    </location>
</feature>
<dbReference type="InterPro" id="IPR005119">
    <property type="entry name" value="LysR_subst-bd"/>
</dbReference>
<name>A0A2W5KRD4_9GAMM</name>
<dbReference type="InterPro" id="IPR000847">
    <property type="entry name" value="LysR_HTH_N"/>
</dbReference>
<dbReference type="PANTHER" id="PTHR30126:SF94">
    <property type="entry name" value="LYSR FAMILY TRANSCRIPTIONAL REGULATOR"/>
    <property type="match status" value="1"/>
</dbReference>
<proteinExistence type="inferred from homology"/>
<dbReference type="EMBL" id="QFPO01000004">
    <property type="protein sequence ID" value="PZQ17325.1"/>
    <property type="molecule type" value="Genomic_DNA"/>
</dbReference>
<reference evidence="6 7" key="1">
    <citation type="submission" date="2017-08" db="EMBL/GenBank/DDBJ databases">
        <title>Infants hospitalized years apart are colonized by the same room-sourced microbial strains.</title>
        <authorList>
            <person name="Brooks B."/>
            <person name="Olm M.R."/>
            <person name="Firek B.A."/>
            <person name="Baker R."/>
            <person name="Thomas B.C."/>
            <person name="Morowitz M.J."/>
            <person name="Banfield J.F."/>
        </authorList>
    </citation>
    <scope>NUCLEOTIDE SEQUENCE [LARGE SCALE GENOMIC DNA]</scope>
    <source>
        <strain evidence="6">S2_005_003_R2_42</strain>
    </source>
</reference>
<comment type="similarity">
    <text evidence="1">Belongs to the LysR transcriptional regulatory family.</text>
</comment>
<organism evidence="6 7">
    <name type="scientific">Rhodanobacter denitrificans</name>
    <dbReference type="NCBI Taxonomy" id="666685"/>
    <lineage>
        <taxon>Bacteria</taxon>
        <taxon>Pseudomonadati</taxon>
        <taxon>Pseudomonadota</taxon>
        <taxon>Gammaproteobacteria</taxon>
        <taxon>Lysobacterales</taxon>
        <taxon>Rhodanobacteraceae</taxon>
        <taxon>Rhodanobacter</taxon>
    </lineage>
</organism>